<evidence type="ECO:0000256" key="1">
    <source>
        <dbReference type="SAM" id="Phobius"/>
    </source>
</evidence>
<reference evidence="2 3" key="1">
    <citation type="submission" date="2015-09" db="EMBL/GenBank/DDBJ databases">
        <authorList>
            <consortium name="Swine Surveillance"/>
        </authorList>
    </citation>
    <scope>NUCLEOTIDE SEQUENCE [LARGE SCALE GENOMIC DNA]</scope>
    <source>
        <strain evidence="2 3">CECT 7648</strain>
    </source>
</reference>
<dbReference type="EMBL" id="CYSE01000002">
    <property type="protein sequence ID" value="CUH77117.1"/>
    <property type="molecule type" value="Genomic_DNA"/>
</dbReference>
<gene>
    <name evidence="2" type="ORF">TRN7648_01305</name>
</gene>
<proteinExistence type="predicted"/>
<evidence type="ECO:0000313" key="3">
    <source>
        <dbReference type="Proteomes" id="UP000054935"/>
    </source>
</evidence>
<dbReference type="Proteomes" id="UP000054935">
    <property type="component" value="Unassembled WGS sequence"/>
</dbReference>
<evidence type="ECO:0000313" key="2">
    <source>
        <dbReference type="EMBL" id="CUH77117.1"/>
    </source>
</evidence>
<sequence>MHLFLSTLTFCVLAAALVAAALGLAHIKQMTGAERGAGALFVLTLLAFAGGLTALTLMTA</sequence>
<keyword evidence="1" id="KW-0472">Membrane</keyword>
<dbReference type="AlphaFoldDB" id="A0A0P1G5R6"/>
<dbReference type="STRING" id="441103.TRN7648_01305"/>
<keyword evidence="3" id="KW-1185">Reference proteome</keyword>
<accession>A0A0P1G5R6</accession>
<keyword evidence="1" id="KW-0812">Transmembrane</keyword>
<organism evidence="2 3">
    <name type="scientific">Tropicibacter naphthalenivorans</name>
    <dbReference type="NCBI Taxonomy" id="441103"/>
    <lineage>
        <taxon>Bacteria</taxon>
        <taxon>Pseudomonadati</taxon>
        <taxon>Pseudomonadota</taxon>
        <taxon>Alphaproteobacteria</taxon>
        <taxon>Rhodobacterales</taxon>
        <taxon>Roseobacteraceae</taxon>
        <taxon>Tropicibacter</taxon>
    </lineage>
</organism>
<protein>
    <submittedName>
        <fullName evidence="2">Uncharacterized protein</fullName>
    </submittedName>
</protein>
<name>A0A0P1G5R6_9RHOB</name>
<feature type="transmembrane region" description="Helical" evidence="1">
    <location>
        <begin position="39"/>
        <end position="58"/>
    </location>
</feature>
<keyword evidence="1" id="KW-1133">Transmembrane helix</keyword>
<dbReference type="RefSeq" id="WP_058246823.1">
    <property type="nucleotide sequence ID" value="NZ_CYSE01000002.1"/>
</dbReference>